<dbReference type="PROSITE" id="PS51782">
    <property type="entry name" value="LYSM"/>
    <property type="match status" value="3"/>
</dbReference>
<feature type="domain" description="LysM" evidence="2">
    <location>
        <begin position="274"/>
        <end position="317"/>
    </location>
</feature>
<dbReference type="Gene3D" id="2.70.70.10">
    <property type="entry name" value="Glucose Permease (Domain IIA)"/>
    <property type="match status" value="1"/>
</dbReference>
<keyword evidence="4" id="KW-1185">Reference proteome</keyword>
<dbReference type="PANTHER" id="PTHR33734">
    <property type="entry name" value="LYSM DOMAIN-CONTAINING GPI-ANCHORED PROTEIN 2"/>
    <property type="match status" value="1"/>
</dbReference>
<sequence>MKREVLALGISVLLGFAYAKECEYYKIQKGDTLTGIAKKKGVSVEDILSHNKHLDPNRVKVGEKICIPTGYVKSVRAKTKEYDYYVVERGGRLEHVAKRLGLPVKELEELNPKYKGAWLEKGTKVKVPKGVLKAEQTKEATTRAKQDYDYYVMQKGGKLEHVAKRLGVPLKELEALNPEYKGKFLSKGTKVKVPKGEEKEEKKVAEESYDFYTVERGAKLEHISKKLGISLKTLEKLNPEYKGVWLKKGTRVKIPKGTAKSEEIPGGKTKVSYVKHRVRRGETISSIAEKYGVSTKEVMRVNHLKSKKLHVGMVLKIPVSAVAKEEKTPKLGEKNTASIPEERQAPPTEIKVSKGSIPMPVDGKVVKSTRGVDIITNCGEAVRSVDDGKVIYSGDDLQAYGNMVIIEHGDFISLYAYNSKNMVKRGETVSKGQQIATAGTKNNSGECMLHFELRTKDGVPLDPTEYLRNAQ</sequence>
<dbReference type="STRING" id="608538.HTH_1234"/>
<keyword evidence="3" id="KW-0449">Lipoprotein</keyword>
<evidence type="ECO:0000259" key="2">
    <source>
        <dbReference type="PROSITE" id="PS51782"/>
    </source>
</evidence>
<feature type="region of interest" description="Disordered" evidence="1">
    <location>
        <begin position="326"/>
        <end position="347"/>
    </location>
</feature>
<dbReference type="PANTHER" id="PTHR33734:SF22">
    <property type="entry name" value="MEMBRANE-BOUND LYTIC MUREIN TRANSGLYCOSYLASE D"/>
    <property type="match status" value="1"/>
</dbReference>
<dbReference type="SUPFAM" id="SSF51261">
    <property type="entry name" value="Duplicated hybrid motif"/>
    <property type="match status" value="1"/>
</dbReference>
<dbReference type="eggNOG" id="COG0739">
    <property type="taxonomic scope" value="Bacteria"/>
</dbReference>
<proteinExistence type="predicted"/>
<evidence type="ECO:0000256" key="1">
    <source>
        <dbReference type="SAM" id="MobiDB-lite"/>
    </source>
</evidence>
<dbReference type="Pfam" id="PF01551">
    <property type="entry name" value="Peptidase_M23"/>
    <property type="match status" value="1"/>
</dbReference>
<reference evidence="3 4" key="1">
    <citation type="journal article" date="2010" name="J. Bacteriol.">
        <title>Complete genome sequence of the thermophilic, obligately chemolithoautotrophic hydrogen-oxidizing bacterium Hydrogenobacter thermophilus TK-6.</title>
        <authorList>
            <person name="Arai H."/>
            <person name="Kanbe H."/>
            <person name="Ishii M."/>
            <person name="Igarashi Y."/>
        </authorList>
    </citation>
    <scope>NUCLEOTIDE SEQUENCE [LARGE SCALE GENOMIC DNA]</scope>
    <source>
        <strain evidence="4">DSM 6534 / IAM 12695 / TK-6 [Tokyo]</strain>
    </source>
</reference>
<dbReference type="InterPro" id="IPR016047">
    <property type="entry name" value="M23ase_b-sheet_dom"/>
</dbReference>
<dbReference type="CDD" id="cd12797">
    <property type="entry name" value="M23_peptidase"/>
    <property type="match status" value="1"/>
</dbReference>
<gene>
    <name evidence="3" type="ordered locus">HTH_1234</name>
</gene>
<dbReference type="InterPro" id="IPR036779">
    <property type="entry name" value="LysM_dom_sf"/>
</dbReference>
<dbReference type="InterPro" id="IPR018392">
    <property type="entry name" value="LysM"/>
</dbReference>
<feature type="domain" description="LysM" evidence="2">
    <location>
        <begin position="210"/>
        <end position="254"/>
    </location>
</feature>
<dbReference type="InterPro" id="IPR011055">
    <property type="entry name" value="Dup_hybrid_motif"/>
</dbReference>
<dbReference type="SMART" id="SM00257">
    <property type="entry name" value="LysM"/>
    <property type="match status" value="5"/>
</dbReference>
<dbReference type="SUPFAM" id="SSF54106">
    <property type="entry name" value="LysM domain"/>
    <property type="match status" value="3"/>
</dbReference>
<dbReference type="AlphaFoldDB" id="D3DIN6"/>
<organism evidence="3 4">
    <name type="scientific">Hydrogenobacter thermophilus (strain DSM 6534 / IAM 12695 / TK-6)</name>
    <dbReference type="NCBI Taxonomy" id="608538"/>
    <lineage>
        <taxon>Bacteria</taxon>
        <taxon>Pseudomonadati</taxon>
        <taxon>Aquificota</taxon>
        <taxon>Aquificia</taxon>
        <taxon>Aquificales</taxon>
        <taxon>Aquificaceae</taxon>
        <taxon>Hydrogenobacter</taxon>
    </lineage>
</organism>
<dbReference type="RefSeq" id="WP_012963868.1">
    <property type="nucleotide sequence ID" value="NC_013799.1"/>
</dbReference>
<evidence type="ECO:0000313" key="3">
    <source>
        <dbReference type="EMBL" id="BAI69688.1"/>
    </source>
</evidence>
<dbReference type="Gene3D" id="3.10.350.10">
    <property type="entry name" value="LysM domain"/>
    <property type="match status" value="4"/>
</dbReference>
<feature type="domain" description="LysM" evidence="2">
    <location>
        <begin position="23"/>
        <end position="67"/>
    </location>
</feature>
<dbReference type="GO" id="GO:0008932">
    <property type="term" value="F:lytic endotransglycosylase activity"/>
    <property type="evidence" value="ECO:0007669"/>
    <property type="project" value="TreeGrafter"/>
</dbReference>
<evidence type="ECO:0000313" key="4">
    <source>
        <dbReference type="Proteomes" id="UP000002574"/>
    </source>
</evidence>
<dbReference type="KEGG" id="hte:Hydth_1226"/>
<dbReference type="Proteomes" id="UP000002574">
    <property type="component" value="Chromosome"/>
</dbReference>
<protein>
    <submittedName>
        <fullName evidence="3">Lipoprotein</fullName>
    </submittedName>
</protein>
<dbReference type="OrthoDB" id="9810477at2"/>
<dbReference type="Pfam" id="PF01476">
    <property type="entry name" value="LysM"/>
    <property type="match status" value="3"/>
</dbReference>
<accession>D3DIN6</accession>
<dbReference type="CDD" id="cd00118">
    <property type="entry name" value="LysM"/>
    <property type="match status" value="4"/>
</dbReference>
<dbReference type="eggNOG" id="COG1388">
    <property type="taxonomic scope" value="Bacteria"/>
</dbReference>
<name>D3DIN6_HYDTT</name>
<dbReference type="KEGG" id="hth:HTH_1234"/>
<dbReference type="EMBL" id="AP011112">
    <property type="protein sequence ID" value="BAI69688.1"/>
    <property type="molecule type" value="Genomic_DNA"/>
</dbReference>